<dbReference type="InterPro" id="IPR046798">
    <property type="entry name" value="2OG-FeII_Oxy_6"/>
</dbReference>
<evidence type="ECO:0000259" key="1">
    <source>
        <dbReference type="Pfam" id="PF20515"/>
    </source>
</evidence>
<sequence>MTQTQKLINYKPGGQFGAQWSNNTRTMTSGTGNEVDSYQLDYSDEITQILSEQAKKTLKQTFQLNQSFFCSKILFLVQYHPQDHSDSIYNQLCELVEDVHILSGHQSNLKNNKKLSGRMAGIGFRGGYKKGKSAGTYKVRKTLKPSHIELDKALLKKLLAHNQFIAHQFRHFSEAAFEQNKKSLEAFGIPSWSDESWDSYNKDPTPLASNVIVTTNDFSNKPHCDKDKNLFTYGLFSYINFSTGTPILPPADARGHAL</sequence>
<feature type="domain" description="Tet-like 2OG-Fe(II) oxygenase" evidence="1">
    <location>
        <begin position="97"/>
        <end position="248"/>
    </location>
</feature>
<proteinExistence type="predicted"/>
<organism evidence="2 3">
    <name type="scientific">Puccinia triticina</name>
    <dbReference type="NCBI Taxonomy" id="208348"/>
    <lineage>
        <taxon>Eukaryota</taxon>
        <taxon>Fungi</taxon>
        <taxon>Dikarya</taxon>
        <taxon>Basidiomycota</taxon>
        <taxon>Pucciniomycotina</taxon>
        <taxon>Pucciniomycetes</taxon>
        <taxon>Pucciniales</taxon>
        <taxon>Pucciniaceae</taxon>
        <taxon>Puccinia</taxon>
    </lineage>
</organism>
<name>A0ABY7CBM2_9BASI</name>
<protein>
    <recommendedName>
        <fullName evidence="1">Tet-like 2OG-Fe(II) oxygenase domain-containing protein</fullName>
    </recommendedName>
</protein>
<evidence type="ECO:0000313" key="3">
    <source>
        <dbReference type="Proteomes" id="UP001164743"/>
    </source>
</evidence>
<dbReference type="RefSeq" id="XP_053017984.1">
    <property type="nucleotide sequence ID" value="XM_053166798.1"/>
</dbReference>
<dbReference type="Proteomes" id="UP001164743">
    <property type="component" value="Chromosome 2A"/>
</dbReference>
<accession>A0ABY7CBM2</accession>
<keyword evidence="3" id="KW-1185">Reference proteome</keyword>
<gene>
    <name evidence="2" type="ORF">PtA15_2A746</name>
</gene>
<dbReference type="GeneID" id="77807693"/>
<dbReference type="EMBL" id="CP110422">
    <property type="protein sequence ID" value="WAQ82429.1"/>
    <property type="molecule type" value="Genomic_DNA"/>
</dbReference>
<dbReference type="Pfam" id="PF20515">
    <property type="entry name" value="2OG-FeII_Oxy_6"/>
    <property type="match status" value="1"/>
</dbReference>
<reference evidence="2" key="1">
    <citation type="submission" date="2022-10" db="EMBL/GenBank/DDBJ databases">
        <title>Puccinia triticina Genome sequencing and assembly.</title>
        <authorList>
            <person name="Li C."/>
        </authorList>
    </citation>
    <scope>NUCLEOTIDE SEQUENCE</scope>
    <source>
        <strain evidence="2">Pt15</strain>
    </source>
</reference>
<evidence type="ECO:0000313" key="2">
    <source>
        <dbReference type="EMBL" id="WAQ82429.1"/>
    </source>
</evidence>